<protein>
    <submittedName>
        <fullName evidence="5">Uncharacterized protein DUF4102</fullName>
    </submittedName>
</protein>
<evidence type="ECO:0000313" key="5">
    <source>
        <dbReference type="EMBL" id="RAS38293.1"/>
    </source>
</evidence>
<feature type="region of interest" description="Disordered" evidence="3">
    <location>
        <begin position="128"/>
        <end position="185"/>
    </location>
</feature>
<feature type="region of interest" description="Disordered" evidence="3">
    <location>
        <begin position="84"/>
        <end position="107"/>
    </location>
</feature>
<evidence type="ECO:0000256" key="3">
    <source>
        <dbReference type="SAM" id="MobiDB-lite"/>
    </source>
</evidence>
<dbReference type="Gene3D" id="3.30.160.390">
    <property type="entry name" value="Integrase, DNA-binding domain"/>
    <property type="match status" value="1"/>
</dbReference>
<proteinExistence type="inferred from homology"/>
<dbReference type="OrthoDB" id="8556969at2"/>
<organism evidence="5 6">
    <name type="scientific">Paraburkholderia bryophila</name>
    <dbReference type="NCBI Taxonomy" id="420952"/>
    <lineage>
        <taxon>Bacteria</taxon>
        <taxon>Pseudomonadati</taxon>
        <taxon>Pseudomonadota</taxon>
        <taxon>Betaproteobacteria</taxon>
        <taxon>Burkholderiales</taxon>
        <taxon>Burkholderiaceae</taxon>
        <taxon>Paraburkholderia</taxon>
    </lineage>
</organism>
<dbReference type="PANTHER" id="PTHR30629">
    <property type="entry name" value="PROPHAGE INTEGRASE"/>
    <property type="match status" value="1"/>
</dbReference>
<dbReference type="Pfam" id="PF13356">
    <property type="entry name" value="Arm-DNA-bind_3"/>
    <property type="match status" value="1"/>
</dbReference>
<dbReference type="AlphaFoldDB" id="A0A329CTY5"/>
<sequence>MAKVSFTAARVNGHTCPAGKSQAFLWDSKATGLGLRATAAGAKAYIFQGKIHGKTVRVTIGDPRNWGIDDAQEEARRLQRLVDKGIDPRERRAEEQASHAARQAERLRQDTTVKDAWQEYVRYLRTKTASKSKRPRSERYINEHSSYASPGGEPKKRGKGKTLPGKGWLSGPAPAKTGHEVTLKL</sequence>
<feature type="domain" description="Integrase DNA-binding" evidence="4">
    <location>
        <begin position="24"/>
        <end position="94"/>
    </location>
</feature>
<evidence type="ECO:0000313" key="6">
    <source>
        <dbReference type="Proteomes" id="UP000248918"/>
    </source>
</evidence>
<name>A0A329CTY5_9BURK</name>
<dbReference type="GO" id="GO:0015074">
    <property type="term" value="P:DNA integration"/>
    <property type="evidence" value="ECO:0007669"/>
    <property type="project" value="UniProtKB-KW"/>
</dbReference>
<dbReference type="InterPro" id="IPR025166">
    <property type="entry name" value="Integrase_DNA_bind_dom"/>
</dbReference>
<evidence type="ECO:0000256" key="1">
    <source>
        <dbReference type="ARBA" id="ARBA00008857"/>
    </source>
</evidence>
<dbReference type="RefSeq" id="WP_111929835.1">
    <property type="nucleotide sequence ID" value="NZ_CADFFP010000001.1"/>
</dbReference>
<dbReference type="EMBL" id="QLTK01000002">
    <property type="protein sequence ID" value="RAS38293.1"/>
    <property type="molecule type" value="Genomic_DNA"/>
</dbReference>
<reference evidence="5 6" key="1">
    <citation type="submission" date="2018-06" db="EMBL/GenBank/DDBJ databases">
        <title>Genomic Encyclopedia of Type Strains, Phase III (KMG-III): the genomes of soil and plant-associated and newly described type strains.</title>
        <authorList>
            <person name="Whitman W."/>
        </authorList>
    </citation>
    <scope>NUCLEOTIDE SEQUENCE [LARGE SCALE GENOMIC DNA]</scope>
    <source>
        <strain evidence="5 6">LMG 23644</strain>
    </source>
</reference>
<dbReference type="InterPro" id="IPR050808">
    <property type="entry name" value="Phage_Integrase"/>
</dbReference>
<dbReference type="PANTHER" id="PTHR30629:SF6">
    <property type="entry name" value="PROPHAGE INTEGRASE INTA-RELATED"/>
    <property type="match status" value="1"/>
</dbReference>
<gene>
    <name evidence="5" type="ORF">BX591_102589</name>
</gene>
<comment type="similarity">
    <text evidence="1">Belongs to the 'phage' integrase family.</text>
</comment>
<accession>A0A329CTY5</accession>
<comment type="caution">
    <text evidence="5">The sequence shown here is derived from an EMBL/GenBank/DDBJ whole genome shotgun (WGS) entry which is preliminary data.</text>
</comment>
<evidence type="ECO:0000256" key="2">
    <source>
        <dbReference type="ARBA" id="ARBA00022908"/>
    </source>
</evidence>
<evidence type="ECO:0000259" key="4">
    <source>
        <dbReference type="Pfam" id="PF13356"/>
    </source>
</evidence>
<dbReference type="InterPro" id="IPR038488">
    <property type="entry name" value="Integrase_DNA-bd_sf"/>
</dbReference>
<keyword evidence="2" id="KW-0229">DNA integration</keyword>
<dbReference type="Proteomes" id="UP000248918">
    <property type="component" value="Unassembled WGS sequence"/>
</dbReference>